<evidence type="ECO:0000313" key="5">
    <source>
        <dbReference type="Proteomes" id="UP001209276"/>
    </source>
</evidence>
<dbReference type="Pfam" id="PF14270">
    <property type="entry name" value="DUF4358"/>
    <property type="match status" value="1"/>
</dbReference>
<evidence type="ECO:0000313" key="2">
    <source>
        <dbReference type="EMBL" id="MCY9605868.1"/>
    </source>
</evidence>
<accession>A0AAP9J0J1</accession>
<organism evidence="3 4">
    <name type="scientific">Paenibacillus thiaminolyticus</name>
    <name type="common">Bacillus thiaminolyticus</name>
    <dbReference type="NCBI Taxonomy" id="49283"/>
    <lineage>
        <taxon>Bacteria</taxon>
        <taxon>Bacillati</taxon>
        <taxon>Bacillota</taxon>
        <taxon>Bacilli</taxon>
        <taxon>Bacillales</taxon>
        <taxon>Paenibacillaceae</taxon>
        <taxon>Paenibacillus</taxon>
    </lineage>
</organism>
<evidence type="ECO:0000313" key="3">
    <source>
        <dbReference type="EMBL" id="QDM43419.1"/>
    </source>
</evidence>
<feature type="chain" id="PRO_5042988900" evidence="1">
    <location>
        <begin position="27"/>
        <end position="162"/>
    </location>
</feature>
<gene>
    <name evidence="3" type="ORF">FLT43_07805</name>
    <name evidence="2" type="ORF">M5W83_01565</name>
</gene>
<evidence type="ECO:0000313" key="4">
    <source>
        <dbReference type="Proteomes" id="UP000315377"/>
    </source>
</evidence>
<dbReference type="InterPro" id="IPR025648">
    <property type="entry name" value="DUF4358"/>
</dbReference>
<keyword evidence="5" id="KW-1185">Reference proteome</keyword>
<sequence length="162" mass="18322">MKQYRQGAWKCLAFLFMLAVVIGALAGCSGKQDGEELSAAAVAERIQRAVNLDEMNQGDRKKLHKLYHLDADEVEDFILYTAASNVKADELAVIKVKDADQAESVKQNILQRIEAQTVKFKDYRPEEYFLIEKHVLKTKGRFVFFAVSKEAAQMEAAFDSAW</sequence>
<feature type="signal peptide" evidence="1">
    <location>
        <begin position="1"/>
        <end position="26"/>
    </location>
</feature>
<keyword evidence="1" id="KW-0732">Signal</keyword>
<reference evidence="2 5" key="2">
    <citation type="submission" date="2022-05" db="EMBL/GenBank/DDBJ databases">
        <title>Genome Sequencing of Bee-Associated Microbes.</title>
        <authorList>
            <person name="Dunlap C."/>
        </authorList>
    </citation>
    <scope>NUCLEOTIDE SEQUENCE [LARGE SCALE GENOMIC DNA]</scope>
    <source>
        <strain evidence="2 5">NRRL B-14613</strain>
    </source>
</reference>
<reference evidence="3 4" key="1">
    <citation type="submission" date="2019-07" db="EMBL/GenBank/DDBJ databases">
        <title>Paenibacillus thiaminolyticus NRRL B-4156.</title>
        <authorList>
            <person name="Hehnly C."/>
            <person name="Zhang L."/>
        </authorList>
    </citation>
    <scope>NUCLEOTIDE SEQUENCE [LARGE SCALE GENOMIC DNA]</scope>
    <source>
        <strain evidence="3 4">NRRL B-4156</strain>
    </source>
</reference>
<dbReference type="AlphaFoldDB" id="A0AAP9J0J1"/>
<dbReference type="Proteomes" id="UP001209276">
    <property type="component" value="Unassembled WGS sequence"/>
</dbReference>
<protein>
    <submittedName>
        <fullName evidence="3">DUF4358 domain-containing protein</fullName>
    </submittedName>
</protein>
<dbReference type="GeneID" id="76995877"/>
<evidence type="ECO:0000256" key="1">
    <source>
        <dbReference type="SAM" id="SignalP"/>
    </source>
</evidence>
<dbReference type="EMBL" id="CP041405">
    <property type="protein sequence ID" value="QDM43419.1"/>
    <property type="molecule type" value="Genomic_DNA"/>
</dbReference>
<name>A0AAP9J0J1_PANTH</name>
<dbReference type="PROSITE" id="PS51257">
    <property type="entry name" value="PROKAR_LIPOPROTEIN"/>
    <property type="match status" value="1"/>
</dbReference>
<dbReference type="RefSeq" id="WP_087442249.1">
    <property type="nucleotide sequence ID" value="NZ_CABMNB010000025.1"/>
</dbReference>
<dbReference type="Proteomes" id="UP000315377">
    <property type="component" value="Chromosome"/>
</dbReference>
<proteinExistence type="predicted"/>
<dbReference type="EMBL" id="JAMDMM010000004">
    <property type="protein sequence ID" value="MCY9605868.1"/>
    <property type="molecule type" value="Genomic_DNA"/>
</dbReference>